<dbReference type="Pfam" id="PF21278">
    <property type="entry name" value="YlmH_1st"/>
    <property type="match status" value="1"/>
</dbReference>
<evidence type="ECO:0000313" key="4">
    <source>
        <dbReference type="Proteomes" id="UP000823937"/>
    </source>
</evidence>
<feature type="domain" description="RNA-binding S4" evidence="2">
    <location>
        <begin position="182"/>
        <end position="239"/>
    </location>
</feature>
<dbReference type="Proteomes" id="UP000823937">
    <property type="component" value="Unassembled WGS sequence"/>
</dbReference>
<dbReference type="Pfam" id="PF01479">
    <property type="entry name" value="S4"/>
    <property type="match status" value="1"/>
</dbReference>
<dbReference type="EMBL" id="DXHX01000050">
    <property type="protein sequence ID" value="HIV74180.1"/>
    <property type="molecule type" value="Genomic_DNA"/>
</dbReference>
<protein>
    <submittedName>
        <fullName evidence="3">RNA-binding protein</fullName>
    </submittedName>
</protein>
<dbReference type="CDD" id="cd00165">
    <property type="entry name" value="S4"/>
    <property type="match status" value="1"/>
</dbReference>
<dbReference type="InterPro" id="IPR002942">
    <property type="entry name" value="S4_RNA-bd"/>
</dbReference>
<dbReference type="Pfam" id="PF17774">
    <property type="entry name" value="YlmH_RBD"/>
    <property type="match status" value="1"/>
</dbReference>
<comment type="caution">
    <text evidence="3">The sequence shown here is derived from an EMBL/GenBank/DDBJ whole genome shotgun (WGS) entry which is preliminary data.</text>
</comment>
<dbReference type="Gene3D" id="3.10.290.10">
    <property type="entry name" value="RNA-binding S4 domain"/>
    <property type="match status" value="1"/>
</dbReference>
<dbReference type="InterPro" id="IPR012677">
    <property type="entry name" value="Nucleotide-bd_a/b_plait_sf"/>
</dbReference>
<organism evidence="3 4">
    <name type="scientific">Candidatus Pseudogracilibacillus intestinigallinarum</name>
    <dbReference type="NCBI Taxonomy" id="2838742"/>
    <lineage>
        <taxon>Bacteria</taxon>
        <taxon>Bacillati</taxon>
        <taxon>Bacillota</taxon>
        <taxon>Bacilli</taxon>
        <taxon>Bacillales</taxon>
        <taxon>Bacillaceae</taxon>
        <taxon>Pseudogracilibacillus</taxon>
    </lineage>
</organism>
<evidence type="ECO:0000313" key="3">
    <source>
        <dbReference type="EMBL" id="HIV74180.1"/>
    </source>
</evidence>
<reference evidence="3" key="2">
    <citation type="submission" date="2021-04" db="EMBL/GenBank/DDBJ databases">
        <authorList>
            <person name="Gilroy R."/>
        </authorList>
    </citation>
    <scope>NUCLEOTIDE SEQUENCE</scope>
    <source>
        <strain evidence="3">CHK169-2315</strain>
    </source>
</reference>
<dbReference type="SUPFAM" id="SSF55174">
    <property type="entry name" value="Alpha-L RNA-binding motif"/>
    <property type="match status" value="1"/>
</dbReference>
<dbReference type="InterPro" id="IPR040591">
    <property type="entry name" value="RqcP2_RBD"/>
</dbReference>
<dbReference type="SMART" id="SM00363">
    <property type="entry name" value="S4"/>
    <property type="match status" value="1"/>
</dbReference>
<name>A0A9D1PLX7_9BACI</name>
<dbReference type="Gene3D" id="3.30.1370.160">
    <property type="match status" value="1"/>
</dbReference>
<evidence type="ECO:0000259" key="2">
    <source>
        <dbReference type="SMART" id="SM00363"/>
    </source>
</evidence>
<reference evidence="3" key="1">
    <citation type="journal article" date="2021" name="PeerJ">
        <title>Extensive microbial diversity within the chicken gut microbiome revealed by metagenomics and culture.</title>
        <authorList>
            <person name="Gilroy R."/>
            <person name="Ravi A."/>
            <person name="Getino M."/>
            <person name="Pursley I."/>
            <person name="Horton D.L."/>
            <person name="Alikhan N.F."/>
            <person name="Baker D."/>
            <person name="Gharbi K."/>
            <person name="Hall N."/>
            <person name="Watson M."/>
            <person name="Adriaenssens E.M."/>
            <person name="Foster-Nyarko E."/>
            <person name="Jarju S."/>
            <person name="Secka A."/>
            <person name="Antonio M."/>
            <person name="Oren A."/>
            <person name="Chaudhuri R.R."/>
            <person name="La Ragione R."/>
            <person name="Hildebrand F."/>
            <person name="Pallen M.J."/>
        </authorList>
    </citation>
    <scope>NUCLEOTIDE SEQUENCE</scope>
    <source>
        <strain evidence="3">CHK169-2315</strain>
    </source>
</reference>
<sequence>MSIYQHFRKHEHQFVDQVLSWKEQVERTYTSYITDFLDPRERKIIANLIGSSNEDVQYAFFGGADHTERQRAIIAPFYESIEEDNFKLVLLEASFPKKFVTIQHRDILGTFISEGLDRKKIGDIFVRDDAFQIVTTEELASFIMLNIDKIKNASVQLKEVPRNTIFPSDDEWMEQTSTVSSLRLDVLIKEMYNMSRKDASLLIQGERVKVNFTVVNDPAFLVEVDDLLSVRGHGRGKIISIDGVTRKEKVRITTAKLKM</sequence>
<accession>A0A9D1PLX7</accession>
<dbReference type="AlphaFoldDB" id="A0A9D1PLX7"/>
<dbReference type="InterPro" id="IPR036986">
    <property type="entry name" value="S4_RNA-bd_sf"/>
</dbReference>
<proteinExistence type="predicted"/>
<gene>
    <name evidence="3" type="ORF">H9895_03760</name>
</gene>
<dbReference type="GO" id="GO:0003723">
    <property type="term" value="F:RNA binding"/>
    <property type="evidence" value="ECO:0007669"/>
    <property type="project" value="UniProtKB-KW"/>
</dbReference>
<dbReference type="InterPro" id="IPR048443">
    <property type="entry name" value="RqcP2_N"/>
</dbReference>
<keyword evidence="1" id="KW-0694">RNA-binding</keyword>
<dbReference type="Gene3D" id="3.30.70.330">
    <property type="match status" value="1"/>
</dbReference>
<evidence type="ECO:0000256" key="1">
    <source>
        <dbReference type="PROSITE-ProRule" id="PRU00182"/>
    </source>
</evidence>
<dbReference type="PROSITE" id="PS50889">
    <property type="entry name" value="S4"/>
    <property type="match status" value="1"/>
</dbReference>